<organism evidence="4 5">
    <name type="scientific">Citrobacter freundii</name>
    <dbReference type="NCBI Taxonomy" id="546"/>
    <lineage>
        <taxon>Bacteria</taxon>
        <taxon>Pseudomonadati</taxon>
        <taxon>Pseudomonadota</taxon>
        <taxon>Gammaproteobacteria</taxon>
        <taxon>Enterobacterales</taxon>
        <taxon>Enterobacteriaceae</taxon>
        <taxon>Citrobacter</taxon>
        <taxon>Citrobacter freundii complex</taxon>
    </lineage>
</organism>
<evidence type="ECO:0000313" key="4">
    <source>
        <dbReference type="EMBL" id="MBA8065629.1"/>
    </source>
</evidence>
<evidence type="ECO:0000256" key="1">
    <source>
        <dbReference type="SAM" id="MobiDB-lite"/>
    </source>
</evidence>
<dbReference type="Proteomes" id="UP000591803">
    <property type="component" value="Unassembled WGS sequence"/>
</dbReference>
<proteinExistence type="predicted"/>
<dbReference type="GO" id="GO:0003697">
    <property type="term" value="F:single-stranded DNA binding"/>
    <property type="evidence" value="ECO:0007669"/>
    <property type="project" value="InterPro"/>
</dbReference>
<protein>
    <submittedName>
        <fullName evidence="4">DUF1738 domain-containing protein</fullName>
    </submittedName>
</protein>
<evidence type="ECO:0000313" key="5">
    <source>
        <dbReference type="Proteomes" id="UP000591803"/>
    </source>
</evidence>
<sequence length="323" mass="35339">MTMNLHTRTTAPKASQATSVSPLEQSGSSKTKFSRGKGKSKVRAGAVKTDLYQTVTDSIIAALESGVKPWVCPWVRNGAAAGLPANFSTGTAYSGINIMLLWCSAAKQGFQDPRWLTYKQAQELGGQVRKGEHGTTAIFYKTLEKEDEDGEIEKIPMLKSFTVFNVEQIDGLAIESVPQPVTEFDPLPQAEALMTRSGAKITEQGVKAFYRPATDEIVLPERFRFADAANFYATGLHELVHWTGAASRLNREKGNKFGSEAYAFEELIAELGSAFLMADLGIAGEVQHDSYIASWLKALKGDKRYIFKAAAAASKAHRWLMDC</sequence>
<comment type="caution">
    <text evidence="4">The sequence shown here is derived from an EMBL/GenBank/DDBJ whole genome shotgun (WGS) entry which is preliminary data.</text>
</comment>
<dbReference type="EMBL" id="JABXRI010000002">
    <property type="protein sequence ID" value="MBA8065629.1"/>
    <property type="molecule type" value="Genomic_DNA"/>
</dbReference>
<dbReference type="InterPro" id="IPR013610">
    <property type="entry name" value="ArdC_N"/>
</dbReference>
<reference evidence="4 5" key="1">
    <citation type="submission" date="2020-06" db="EMBL/GenBank/DDBJ databases">
        <title>REHAB project genomes.</title>
        <authorList>
            <person name="Shaw L.P."/>
        </authorList>
    </citation>
    <scope>NUCLEOTIDE SEQUENCE [LARGE SCALE GENOMIC DNA]</scope>
    <source>
        <strain evidence="4 5">RHBSTW-00116</strain>
        <plasmid evidence="4">pRHBSTW-00116_2</plasmid>
    </source>
</reference>
<accession>A0A7W3HBT3</accession>
<evidence type="ECO:0000259" key="2">
    <source>
        <dbReference type="Pfam" id="PF08401"/>
    </source>
</evidence>
<feature type="compositionally biased region" description="Polar residues" evidence="1">
    <location>
        <begin position="1"/>
        <end position="31"/>
    </location>
</feature>
<dbReference type="Pfam" id="PF18818">
    <property type="entry name" value="MPTase-PolyVal"/>
    <property type="match status" value="1"/>
</dbReference>
<dbReference type="InterPro" id="IPR017113">
    <property type="entry name" value="Antirestriction_ArdC"/>
</dbReference>
<keyword evidence="4" id="KW-0614">Plasmid</keyword>
<feature type="domain" description="Polyvalent protein metallopeptidase" evidence="3">
    <location>
        <begin position="188"/>
        <end position="311"/>
    </location>
</feature>
<dbReference type="Pfam" id="PF08401">
    <property type="entry name" value="ArdcN"/>
    <property type="match status" value="1"/>
</dbReference>
<dbReference type="PIRSF" id="PIRSF037112">
    <property type="entry name" value="Antirestriction_ArdC"/>
    <property type="match status" value="1"/>
</dbReference>
<dbReference type="AlphaFoldDB" id="A0A7W3HBT3"/>
<gene>
    <name evidence="4" type="ORF">HV077_25390</name>
</gene>
<geneLocation type="plasmid" evidence="4">
    <name>pRHBSTW-00116_2</name>
</geneLocation>
<feature type="region of interest" description="Disordered" evidence="1">
    <location>
        <begin position="1"/>
        <end position="39"/>
    </location>
</feature>
<dbReference type="InterPro" id="IPR041459">
    <property type="entry name" value="MPTase-PolyVal"/>
</dbReference>
<name>A0A7W3HBT3_CITFR</name>
<evidence type="ECO:0000259" key="3">
    <source>
        <dbReference type="Pfam" id="PF18818"/>
    </source>
</evidence>
<feature type="domain" description="N-terminal" evidence="2">
    <location>
        <begin position="50"/>
        <end position="164"/>
    </location>
</feature>